<dbReference type="SUPFAM" id="SSF51621">
    <property type="entry name" value="Phosphoenolpyruvate/pyruvate domain"/>
    <property type="match status" value="1"/>
</dbReference>
<dbReference type="RefSeq" id="WP_015049609.1">
    <property type="nucleotide sequence ID" value="NC_018870.1"/>
</dbReference>
<organism evidence="2 3">
    <name type="scientific">Thermacetogenium phaeum (strain ATCC BAA-254 / DSM 26808 / PB)</name>
    <dbReference type="NCBI Taxonomy" id="1089553"/>
    <lineage>
        <taxon>Bacteria</taxon>
        <taxon>Bacillati</taxon>
        <taxon>Bacillota</taxon>
        <taxon>Clostridia</taxon>
        <taxon>Thermoanaerobacterales</taxon>
        <taxon>Thermoanaerobacteraceae</taxon>
        <taxon>Thermacetogenium</taxon>
    </lineage>
</organism>
<dbReference type="InterPro" id="IPR051353">
    <property type="entry name" value="Tobamovirus_resist_UPF0261"/>
</dbReference>
<reference evidence="2 3" key="1">
    <citation type="journal article" date="2012" name="BMC Genomics">
        <title>Genome-guided analysis of physiological and morphological traits of the fermentative acetate oxidizer Thermacetogenium phaeum.</title>
        <authorList>
            <person name="Oehler D."/>
            <person name="Poehlein A."/>
            <person name="Leimbach A."/>
            <person name="Muller N."/>
            <person name="Daniel R."/>
            <person name="Gottschalk G."/>
            <person name="Schink B."/>
        </authorList>
    </citation>
    <scope>NUCLEOTIDE SEQUENCE [LARGE SCALE GENOMIC DNA]</scope>
    <source>
        <strain evidence="3">ATCC BAA-254 / DSM 26808 / PB</strain>
    </source>
</reference>
<name>K4LCM9_THEPS</name>
<keyword evidence="3" id="KW-1185">Reference proteome</keyword>
<dbReference type="PANTHER" id="PTHR31862:SF1">
    <property type="entry name" value="UPF0261 DOMAIN PROTEIN (AFU_ORTHOLOGUE AFUA_1G10120)"/>
    <property type="match status" value="1"/>
</dbReference>
<accession>K4LCM9</accession>
<dbReference type="InterPro" id="IPR013785">
    <property type="entry name" value="Aldolase_TIM"/>
</dbReference>
<dbReference type="PIRSF" id="PIRSF034452">
    <property type="entry name" value="TIM-br_sig_trnsd"/>
    <property type="match status" value="1"/>
</dbReference>
<dbReference type="OrthoDB" id="9805644at2"/>
<feature type="domain" description="TIM-barrel" evidence="1">
    <location>
        <begin position="9"/>
        <end position="273"/>
    </location>
</feature>
<dbReference type="InterPro" id="IPR009215">
    <property type="entry name" value="TIM-br_IGPS-like"/>
</dbReference>
<dbReference type="InterPro" id="IPR015813">
    <property type="entry name" value="Pyrv/PenolPyrv_kinase-like_dom"/>
</dbReference>
<dbReference type="KEGG" id="tpz:Tph_c04480"/>
<protein>
    <submittedName>
        <fullName evidence="2">Putative signal transduction protein</fullName>
    </submittedName>
</protein>
<dbReference type="EMBL" id="CP003732">
    <property type="protein sequence ID" value="AFV10691.1"/>
    <property type="molecule type" value="Genomic_DNA"/>
</dbReference>
<sequence>MAKSFTRRQVLERLRKESDAGRPLLMFGAGTGLTARCAELGGADIIAVYSTAYYRMQAQPSLLAWLPYENANELVIRMAAEVLPAVKETPCIAGVGAHDPRLDMEAIIDRLLGMGFSGITNEPFVGIYGSEFAAQLEAAGLGFSREVELIKTAHEKDVFTVAWAFTPEEGRVMAAAGADVIGAIVGVTAGGLTGAKKAQTLEEAARQVREISRAAREVNPEIIVLTHGGPFKDVETAEYSLLHTDAAGYASGSSGERMPTETAVTEITRRYKRMKKGSG</sequence>
<evidence type="ECO:0000313" key="3">
    <source>
        <dbReference type="Proteomes" id="UP000000467"/>
    </source>
</evidence>
<gene>
    <name evidence="2" type="ordered locus">Tph_c04480</name>
</gene>
<dbReference type="eggNOG" id="COG5564">
    <property type="taxonomic scope" value="Bacteria"/>
</dbReference>
<evidence type="ECO:0000313" key="2">
    <source>
        <dbReference type="EMBL" id="AFV10691.1"/>
    </source>
</evidence>
<proteinExistence type="predicted"/>
<dbReference type="STRING" id="1089553.Tph_c04480"/>
<dbReference type="GO" id="GO:0003824">
    <property type="term" value="F:catalytic activity"/>
    <property type="evidence" value="ECO:0007669"/>
    <property type="project" value="InterPro"/>
</dbReference>
<dbReference type="Proteomes" id="UP000000467">
    <property type="component" value="Chromosome"/>
</dbReference>
<dbReference type="Pfam" id="PF09370">
    <property type="entry name" value="PEP_hydrolase"/>
    <property type="match status" value="1"/>
</dbReference>
<dbReference type="Gene3D" id="3.20.20.70">
    <property type="entry name" value="Aldolase class I"/>
    <property type="match status" value="1"/>
</dbReference>
<dbReference type="HOGENOM" id="CLU_058589_0_0_9"/>
<dbReference type="PANTHER" id="PTHR31862">
    <property type="entry name" value="UPF0261 DOMAIN PROTEIN (AFU_ORTHOLOGUE AFUA_1G10120)"/>
    <property type="match status" value="1"/>
</dbReference>
<dbReference type="AlphaFoldDB" id="K4LCM9"/>
<evidence type="ECO:0000259" key="1">
    <source>
        <dbReference type="Pfam" id="PF09370"/>
    </source>
</evidence>